<dbReference type="EMBL" id="KB822718">
    <property type="protein sequence ID" value="ETN43417.1"/>
    <property type="molecule type" value="Genomic_DNA"/>
</dbReference>
<dbReference type="Proteomes" id="UP000030752">
    <property type="component" value="Unassembled WGS sequence"/>
</dbReference>
<sequence>MANLTILQGVVLAGLCAACWPVSTALLCLNYVILAISCRKALRALVRRMPGFKARNVLITGSSPYALRLARAFHETGHHVSLAATQTSLLPLHVRWSVAVRKYIQIKHTPTIESYSEYAQELLTIIQKEAVELWIDCSKDTPALVLAQAKSIITQKTDCVCFVPDTINAMICSKPSTFLKFAADNGLPVPESYEVKTRNEIHKILHQSNGKRKYILSDGDTNGTVTPRSSTLLPRRTLSQTYDEVSRVKILKNSSLRLDQTPEGSDLYRSTAIIVNGKVKTFVACALTDSRVSTIVNPSSALNIAIMHFVSAFATKLDSYSGHLTIDFAADERPNVQAVEKRILPMAGRATIDAPILLFTGLQGSIALVRGYVSVFGRSANGFISGDDEISTPVIQPGHERGVYSFGSALYTLLLLPMLDLLTLRTNLFYVLGAAIAFVKHFSFWQEALYDFKDPLPSWYFYQVYVPARLVFSVLTGTMRNLTTELAKLMA</sequence>
<dbReference type="OrthoDB" id="186626at2759"/>
<keyword evidence="3" id="KW-1185">Reference proteome</keyword>
<evidence type="ECO:0000256" key="1">
    <source>
        <dbReference type="SAM" id="Phobius"/>
    </source>
</evidence>
<keyword evidence="1" id="KW-1133">Transmembrane helix</keyword>
<keyword evidence="1" id="KW-0812">Transmembrane</keyword>
<dbReference type="RefSeq" id="XP_008715153.1">
    <property type="nucleotide sequence ID" value="XM_008716931.1"/>
</dbReference>
<organism evidence="2 3">
    <name type="scientific">Cyphellophora europaea (strain CBS 101466)</name>
    <name type="common">Phialophora europaea</name>
    <dbReference type="NCBI Taxonomy" id="1220924"/>
    <lineage>
        <taxon>Eukaryota</taxon>
        <taxon>Fungi</taxon>
        <taxon>Dikarya</taxon>
        <taxon>Ascomycota</taxon>
        <taxon>Pezizomycotina</taxon>
        <taxon>Eurotiomycetes</taxon>
        <taxon>Chaetothyriomycetidae</taxon>
        <taxon>Chaetothyriales</taxon>
        <taxon>Cyphellophoraceae</taxon>
        <taxon>Cyphellophora</taxon>
    </lineage>
</organism>
<name>W2S421_CYPE1</name>
<feature type="transmembrane region" description="Helical" evidence="1">
    <location>
        <begin position="428"/>
        <end position="445"/>
    </location>
</feature>
<protein>
    <submittedName>
        <fullName evidence="2">Uncharacterized protein</fullName>
    </submittedName>
</protein>
<accession>W2S421</accession>
<proteinExistence type="predicted"/>
<dbReference type="InParanoid" id="W2S421"/>
<keyword evidence="1" id="KW-0472">Membrane</keyword>
<dbReference type="eggNOG" id="ENOG502RZZG">
    <property type="taxonomic scope" value="Eukaryota"/>
</dbReference>
<dbReference type="HOGENOM" id="CLU_026180_1_0_1"/>
<feature type="transmembrane region" description="Helical" evidence="1">
    <location>
        <begin position="460"/>
        <end position="482"/>
    </location>
</feature>
<dbReference type="GeneID" id="19969915"/>
<evidence type="ECO:0000313" key="3">
    <source>
        <dbReference type="Proteomes" id="UP000030752"/>
    </source>
</evidence>
<dbReference type="AlphaFoldDB" id="W2S421"/>
<evidence type="ECO:0000313" key="2">
    <source>
        <dbReference type="EMBL" id="ETN43417.1"/>
    </source>
</evidence>
<reference evidence="2 3" key="1">
    <citation type="submission" date="2013-03" db="EMBL/GenBank/DDBJ databases">
        <title>The Genome Sequence of Phialophora europaea CBS 101466.</title>
        <authorList>
            <consortium name="The Broad Institute Genomics Platform"/>
            <person name="Cuomo C."/>
            <person name="de Hoog S."/>
            <person name="Gorbushina A."/>
            <person name="Walker B."/>
            <person name="Young S.K."/>
            <person name="Zeng Q."/>
            <person name="Gargeya S."/>
            <person name="Fitzgerald M."/>
            <person name="Haas B."/>
            <person name="Abouelleil A."/>
            <person name="Allen A.W."/>
            <person name="Alvarado L."/>
            <person name="Arachchi H.M."/>
            <person name="Berlin A.M."/>
            <person name="Chapman S.B."/>
            <person name="Gainer-Dewar J."/>
            <person name="Goldberg J."/>
            <person name="Griggs A."/>
            <person name="Gujja S."/>
            <person name="Hansen M."/>
            <person name="Howarth C."/>
            <person name="Imamovic A."/>
            <person name="Ireland A."/>
            <person name="Larimer J."/>
            <person name="McCowan C."/>
            <person name="Murphy C."/>
            <person name="Pearson M."/>
            <person name="Poon T.W."/>
            <person name="Priest M."/>
            <person name="Roberts A."/>
            <person name="Saif S."/>
            <person name="Shea T."/>
            <person name="Sisk P."/>
            <person name="Sykes S."/>
            <person name="Wortman J."/>
            <person name="Nusbaum C."/>
            <person name="Birren B."/>
        </authorList>
    </citation>
    <scope>NUCLEOTIDE SEQUENCE [LARGE SCALE GENOMIC DNA]</scope>
    <source>
        <strain evidence="2 3">CBS 101466</strain>
    </source>
</reference>
<dbReference type="VEuPathDB" id="FungiDB:HMPREF1541_02576"/>
<gene>
    <name evidence="2" type="ORF">HMPREF1541_02576</name>
</gene>